<comment type="similarity">
    <text evidence="2">Belongs to the CDI family.</text>
</comment>
<evidence type="ECO:0000256" key="6">
    <source>
        <dbReference type="SAM" id="MobiDB-lite"/>
    </source>
</evidence>
<dbReference type="PANTHER" id="PTHR10265">
    <property type="entry name" value="CYCLIN-DEPENDENT KINASE INHIBITOR 1"/>
    <property type="match status" value="1"/>
</dbReference>
<dbReference type="InterPro" id="IPR003175">
    <property type="entry name" value="CDI_dom"/>
</dbReference>
<dbReference type="GO" id="GO:0051726">
    <property type="term" value="P:regulation of cell cycle"/>
    <property type="evidence" value="ECO:0007669"/>
    <property type="project" value="InterPro"/>
</dbReference>
<name>A0A8S4Q7H1_OWEFU</name>
<feature type="compositionally biased region" description="Polar residues" evidence="6">
    <location>
        <begin position="121"/>
        <end position="150"/>
    </location>
</feature>
<protein>
    <recommendedName>
        <fullName evidence="7">Cyclin-dependent kinase inhibitor domain-containing protein</fullName>
    </recommendedName>
</protein>
<organism evidence="8 9">
    <name type="scientific">Owenia fusiformis</name>
    <name type="common">Polychaete worm</name>
    <dbReference type="NCBI Taxonomy" id="6347"/>
    <lineage>
        <taxon>Eukaryota</taxon>
        <taxon>Metazoa</taxon>
        <taxon>Spiralia</taxon>
        <taxon>Lophotrochozoa</taxon>
        <taxon>Annelida</taxon>
        <taxon>Polychaeta</taxon>
        <taxon>Sedentaria</taxon>
        <taxon>Canalipalpata</taxon>
        <taxon>Sabellida</taxon>
        <taxon>Oweniida</taxon>
        <taxon>Oweniidae</taxon>
        <taxon>Owenia</taxon>
    </lineage>
</organism>
<evidence type="ECO:0000256" key="2">
    <source>
        <dbReference type="ARBA" id="ARBA00006726"/>
    </source>
</evidence>
<evidence type="ECO:0000313" key="8">
    <source>
        <dbReference type="EMBL" id="CAH1800329.1"/>
    </source>
</evidence>
<feature type="domain" description="Cyclin-dependent kinase inhibitor" evidence="7">
    <location>
        <begin position="28"/>
        <end position="74"/>
    </location>
</feature>
<dbReference type="Gene3D" id="4.10.365.10">
    <property type="entry name" value="p27"/>
    <property type="match status" value="1"/>
</dbReference>
<keyword evidence="5" id="KW-0131">Cell cycle</keyword>
<gene>
    <name evidence="8" type="ORF">OFUS_LOCUS24230</name>
</gene>
<dbReference type="EMBL" id="CAIIXF020000011">
    <property type="protein sequence ID" value="CAH1800329.1"/>
    <property type="molecule type" value="Genomic_DNA"/>
</dbReference>
<feature type="compositionally biased region" description="Basic and acidic residues" evidence="6">
    <location>
        <begin position="109"/>
        <end position="120"/>
    </location>
</feature>
<evidence type="ECO:0000256" key="4">
    <source>
        <dbReference type="ARBA" id="ARBA00023242"/>
    </source>
</evidence>
<comment type="subcellular location">
    <subcellularLocation>
        <location evidence="1">Nucleus</location>
    </subcellularLocation>
</comment>
<dbReference type="AlphaFoldDB" id="A0A8S4Q7H1"/>
<dbReference type="Pfam" id="PF02234">
    <property type="entry name" value="CDI"/>
    <property type="match status" value="1"/>
</dbReference>
<keyword evidence="4" id="KW-0539">Nucleus</keyword>
<evidence type="ECO:0000313" key="9">
    <source>
        <dbReference type="Proteomes" id="UP000749559"/>
    </source>
</evidence>
<feature type="region of interest" description="Disordered" evidence="6">
    <location>
        <begin position="96"/>
        <end position="158"/>
    </location>
</feature>
<accession>A0A8S4Q7H1</accession>
<proteinExistence type="inferred from homology"/>
<comment type="caution">
    <text evidence="8">The sequence shown here is derived from an EMBL/GenBank/DDBJ whole genome shotgun (WGS) entry which is preliminary data.</text>
</comment>
<dbReference type="GO" id="GO:0005634">
    <property type="term" value="C:nucleus"/>
    <property type="evidence" value="ECO:0007669"/>
    <property type="project" value="UniProtKB-SubCell"/>
</dbReference>
<dbReference type="GO" id="GO:0004861">
    <property type="term" value="F:cyclin-dependent protein serine/threonine kinase inhibitor activity"/>
    <property type="evidence" value="ECO:0007669"/>
    <property type="project" value="InterPro"/>
</dbReference>
<reference evidence="8" key="1">
    <citation type="submission" date="2022-03" db="EMBL/GenBank/DDBJ databases">
        <authorList>
            <person name="Martin C."/>
        </authorList>
    </citation>
    <scope>NUCLEOTIDE SEQUENCE</scope>
</reference>
<keyword evidence="3" id="KW-0649">Protein kinase inhibitor</keyword>
<evidence type="ECO:0000256" key="1">
    <source>
        <dbReference type="ARBA" id="ARBA00004123"/>
    </source>
</evidence>
<sequence>MSTRVDSPLLGRMDILNATRPRSVRRALFGPVDHEQVKSDLQRLKAEQSKVDQEKWNFDFTEEKPLPGAYKWVPIDQHDNSDDEDKDNVVITTHVRLQHSPVSESREDDQEHYITVKDGESSNSQETPSTCRKSAVPSSIDITAKSTQPKINGKFIGH</sequence>
<dbReference type="InterPro" id="IPR044898">
    <property type="entry name" value="CDI_dom_sf"/>
</dbReference>
<dbReference type="Proteomes" id="UP000749559">
    <property type="component" value="Unassembled WGS sequence"/>
</dbReference>
<dbReference type="PANTHER" id="PTHR10265:SF45">
    <property type="entry name" value="DACAPO"/>
    <property type="match status" value="1"/>
</dbReference>
<evidence type="ECO:0000259" key="7">
    <source>
        <dbReference type="Pfam" id="PF02234"/>
    </source>
</evidence>
<dbReference type="OrthoDB" id="9940972at2759"/>
<keyword evidence="9" id="KW-1185">Reference proteome</keyword>
<evidence type="ECO:0000256" key="3">
    <source>
        <dbReference type="ARBA" id="ARBA00023013"/>
    </source>
</evidence>
<evidence type="ECO:0000256" key="5">
    <source>
        <dbReference type="ARBA" id="ARBA00023306"/>
    </source>
</evidence>